<organism evidence="3 4">
    <name type="scientific">Gregarina niphandrodes</name>
    <name type="common">Septate eugregarine</name>
    <dbReference type="NCBI Taxonomy" id="110365"/>
    <lineage>
        <taxon>Eukaryota</taxon>
        <taxon>Sar</taxon>
        <taxon>Alveolata</taxon>
        <taxon>Apicomplexa</taxon>
        <taxon>Conoidasida</taxon>
        <taxon>Gregarinasina</taxon>
        <taxon>Eugregarinorida</taxon>
        <taxon>Gregarinidae</taxon>
        <taxon>Gregarina</taxon>
    </lineage>
</organism>
<feature type="domain" description="GST C-terminal" evidence="2">
    <location>
        <begin position="84"/>
        <end position="199"/>
    </location>
</feature>
<dbReference type="VEuPathDB" id="CryptoDB:GNI_018110"/>
<keyword evidence="4" id="KW-1185">Reference proteome</keyword>
<dbReference type="PANTHER" id="PTHR11571">
    <property type="entry name" value="GLUTATHIONE S-TRANSFERASE"/>
    <property type="match status" value="1"/>
</dbReference>
<dbReference type="PROSITE" id="PS50404">
    <property type="entry name" value="GST_NTER"/>
    <property type="match status" value="1"/>
</dbReference>
<dbReference type="PANTHER" id="PTHR11571:SF252">
    <property type="entry name" value="GLUTATHIONE S-TRANSFERASE"/>
    <property type="match status" value="1"/>
</dbReference>
<dbReference type="Proteomes" id="UP000019763">
    <property type="component" value="Unassembled WGS sequence"/>
</dbReference>
<feature type="domain" description="GST N-terminal" evidence="1">
    <location>
        <begin position="3"/>
        <end position="82"/>
    </location>
</feature>
<dbReference type="OrthoDB" id="422574at2759"/>
<dbReference type="InterPro" id="IPR004046">
    <property type="entry name" value="GST_C"/>
</dbReference>
<gene>
    <name evidence="3" type="ORF">GNI_018110</name>
</gene>
<dbReference type="InterPro" id="IPR010987">
    <property type="entry name" value="Glutathione-S-Trfase_C-like"/>
</dbReference>
<dbReference type="SUPFAM" id="SSF47616">
    <property type="entry name" value="GST C-terminal domain-like"/>
    <property type="match status" value="1"/>
</dbReference>
<protein>
    <submittedName>
        <fullName evidence="3">Glutathione S-transferase</fullName>
    </submittedName>
</protein>
<dbReference type="InterPro" id="IPR040079">
    <property type="entry name" value="Glutathione_S-Trfase"/>
</dbReference>
<dbReference type="GO" id="GO:0004364">
    <property type="term" value="F:glutathione transferase activity"/>
    <property type="evidence" value="ECO:0007669"/>
    <property type="project" value="TreeGrafter"/>
</dbReference>
<dbReference type="GeneID" id="22910911"/>
<dbReference type="GO" id="GO:0006749">
    <property type="term" value="P:glutathione metabolic process"/>
    <property type="evidence" value="ECO:0007669"/>
    <property type="project" value="TreeGrafter"/>
</dbReference>
<dbReference type="eggNOG" id="KOG1695">
    <property type="taxonomic scope" value="Eukaryota"/>
</dbReference>
<comment type="caution">
    <text evidence="3">The sequence shown here is derived from an EMBL/GenBank/DDBJ whole genome shotgun (WGS) entry which is preliminary data.</text>
</comment>
<dbReference type="OMA" id="EVANVYF"/>
<evidence type="ECO:0000259" key="2">
    <source>
        <dbReference type="PROSITE" id="PS50405"/>
    </source>
</evidence>
<dbReference type="EMBL" id="AFNH02000133">
    <property type="protein sequence ID" value="EZG81817.1"/>
    <property type="molecule type" value="Genomic_DNA"/>
</dbReference>
<dbReference type="InterPro" id="IPR036249">
    <property type="entry name" value="Thioredoxin-like_sf"/>
</dbReference>
<dbReference type="PROSITE" id="PS50405">
    <property type="entry name" value="GST_CTER"/>
    <property type="match status" value="1"/>
</dbReference>
<sequence>MAIPTLNYFDGPGGRAEASRLAFHVGGVEFEDRRFTHEQWGAEYKAKAPTGLAPWLELEDGSYIVESKAILMYAANKAALIPKDPVEAAVAEQACSIMDACFGPLKSLYMNTEVEKAKVELAEKLSVADKVIATRQSESTGFISNTGLSYADLFVFAFVLGVTTRFPDAMKIENYPHLKKVYEAVKAYPKVAEYYKSRS</sequence>
<name>A0A023BC89_GRENI</name>
<proteinExistence type="predicted"/>
<dbReference type="InterPro" id="IPR050213">
    <property type="entry name" value="GST_superfamily"/>
</dbReference>
<dbReference type="SUPFAM" id="SSF52833">
    <property type="entry name" value="Thioredoxin-like"/>
    <property type="match status" value="1"/>
</dbReference>
<dbReference type="SFLD" id="SFLDS00019">
    <property type="entry name" value="Glutathione_Transferase_(cytos"/>
    <property type="match status" value="1"/>
</dbReference>
<dbReference type="Gene3D" id="3.40.30.10">
    <property type="entry name" value="Glutaredoxin"/>
    <property type="match status" value="1"/>
</dbReference>
<dbReference type="Gene3D" id="1.20.1050.10">
    <property type="match status" value="1"/>
</dbReference>
<dbReference type="Pfam" id="PF14497">
    <property type="entry name" value="GST_C_3"/>
    <property type="match status" value="1"/>
</dbReference>
<evidence type="ECO:0000313" key="3">
    <source>
        <dbReference type="EMBL" id="EZG81817.1"/>
    </source>
</evidence>
<evidence type="ECO:0000259" key="1">
    <source>
        <dbReference type="PROSITE" id="PS50404"/>
    </source>
</evidence>
<dbReference type="InterPro" id="IPR004045">
    <property type="entry name" value="Glutathione_S-Trfase_N"/>
</dbReference>
<dbReference type="CDD" id="cd03039">
    <property type="entry name" value="GST_N_Sigma_like"/>
    <property type="match status" value="1"/>
</dbReference>
<dbReference type="InterPro" id="IPR036282">
    <property type="entry name" value="Glutathione-S-Trfase_C_sf"/>
</dbReference>
<reference evidence="3" key="1">
    <citation type="submission" date="2013-12" db="EMBL/GenBank/DDBJ databases">
        <authorList>
            <person name="Omoto C.K."/>
            <person name="Sibley D."/>
            <person name="Venepally P."/>
            <person name="Hadjithomas M."/>
            <person name="Karamycheva S."/>
            <person name="Brunk B."/>
            <person name="Roos D."/>
            <person name="Caler E."/>
            <person name="Lorenzi H."/>
        </authorList>
    </citation>
    <scope>NUCLEOTIDE SEQUENCE</scope>
</reference>
<dbReference type="AlphaFoldDB" id="A0A023BC89"/>
<dbReference type="Pfam" id="PF02798">
    <property type="entry name" value="GST_N"/>
    <property type="match status" value="1"/>
</dbReference>
<accession>A0A023BC89</accession>
<evidence type="ECO:0000313" key="4">
    <source>
        <dbReference type="Proteomes" id="UP000019763"/>
    </source>
</evidence>
<dbReference type="RefSeq" id="XP_011134184.1">
    <property type="nucleotide sequence ID" value="XM_011135882.1"/>
</dbReference>